<dbReference type="GO" id="GO:0000150">
    <property type="term" value="F:DNA strand exchange activity"/>
    <property type="evidence" value="ECO:0007669"/>
    <property type="project" value="InterPro"/>
</dbReference>
<dbReference type="Gene3D" id="3.90.1750.20">
    <property type="entry name" value="Putative Large Serine Recombinase, Chain B, Domain 2"/>
    <property type="match status" value="1"/>
</dbReference>
<dbReference type="InterPro" id="IPR011109">
    <property type="entry name" value="DNA_bind_recombinase_dom"/>
</dbReference>
<reference evidence="3" key="2">
    <citation type="submission" date="2020-09" db="EMBL/GenBank/DDBJ databases">
        <authorList>
            <person name="Sun Q."/>
            <person name="Kim S."/>
        </authorList>
    </citation>
    <scope>NUCLEOTIDE SEQUENCE</scope>
    <source>
        <strain evidence="3">KCTC 42650</strain>
    </source>
</reference>
<dbReference type="InterPro" id="IPR006119">
    <property type="entry name" value="Resolv_N"/>
</dbReference>
<dbReference type="RefSeq" id="WP_189682790.1">
    <property type="nucleotide sequence ID" value="NZ_BNCJ01000032.1"/>
</dbReference>
<dbReference type="Proteomes" id="UP000626220">
    <property type="component" value="Unassembled WGS sequence"/>
</dbReference>
<name>A0A8J3MAT4_9RHOB</name>
<dbReference type="PANTHER" id="PTHR30461">
    <property type="entry name" value="DNA-INVERTASE FROM LAMBDOID PROPHAGE"/>
    <property type="match status" value="1"/>
</dbReference>
<feature type="domain" description="Recombinase" evidence="2">
    <location>
        <begin position="165"/>
        <end position="279"/>
    </location>
</feature>
<dbReference type="PANTHER" id="PTHR30461:SF23">
    <property type="entry name" value="DNA RECOMBINASE-RELATED"/>
    <property type="match status" value="1"/>
</dbReference>
<evidence type="ECO:0000313" key="4">
    <source>
        <dbReference type="Proteomes" id="UP000626220"/>
    </source>
</evidence>
<accession>A0A8J3MAT4</accession>
<dbReference type="InterPro" id="IPR050639">
    <property type="entry name" value="SSR_resolvase"/>
</dbReference>
<dbReference type="AlphaFoldDB" id="A0A8J3MAT4"/>
<dbReference type="Gene3D" id="3.40.50.1390">
    <property type="entry name" value="Resolvase, N-terminal catalytic domain"/>
    <property type="match status" value="1"/>
</dbReference>
<dbReference type="InterPro" id="IPR036162">
    <property type="entry name" value="Resolvase-like_N_sf"/>
</dbReference>
<dbReference type="Pfam" id="PF00239">
    <property type="entry name" value="Resolvase"/>
    <property type="match status" value="1"/>
</dbReference>
<comment type="caution">
    <text evidence="3">The sequence shown here is derived from an EMBL/GenBank/DDBJ whole genome shotgun (WGS) entry which is preliminary data.</text>
</comment>
<keyword evidence="4" id="KW-1185">Reference proteome</keyword>
<dbReference type="PROSITE" id="PS51736">
    <property type="entry name" value="RECOMBINASES_3"/>
    <property type="match status" value="1"/>
</dbReference>
<evidence type="ECO:0000259" key="1">
    <source>
        <dbReference type="PROSITE" id="PS51736"/>
    </source>
</evidence>
<evidence type="ECO:0000259" key="2">
    <source>
        <dbReference type="PROSITE" id="PS51737"/>
    </source>
</evidence>
<evidence type="ECO:0000313" key="3">
    <source>
        <dbReference type="EMBL" id="GHF72491.1"/>
    </source>
</evidence>
<evidence type="ECO:0008006" key="5">
    <source>
        <dbReference type="Google" id="ProtNLM"/>
    </source>
</evidence>
<dbReference type="EMBL" id="BNCJ01000032">
    <property type="protein sequence ID" value="GHF72491.1"/>
    <property type="molecule type" value="Genomic_DNA"/>
</dbReference>
<dbReference type="Pfam" id="PF07508">
    <property type="entry name" value="Recombinase"/>
    <property type="match status" value="1"/>
</dbReference>
<gene>
    <name evidence="3" type="ORF">GCM10017056_49260</name>
</gene>
<protein>
    <recommendedName>
        <fullName evidence="5">Recombinase family protein</fullName>
    </recommendedName>
</protein>
<dbReference type="PROSITE" id="PS51737">
    <property type="entry name" value="RECOMBINASE_DNA_BIND"/>
    <property type="match status" value="1"/>
</dbReference>
<dbReference type="GO" id="GO:0003677">
    <property type="term" value="F:DNA binding"/>
    <property type="evidence" value="ECO:0007669"/>
    <property type="project" value="InterPro"/>
</dbReference>
<dbReference type="SMART" id="SM00857">
    <property type="entry name" value="Resolvase"/>
    <property type="match status" value="1"/>
</dbReference>
<feature type="domain" description="Resolvase/invertase-type recombinase catalytic" evidence="1">
    <location>
        <begin position="5"/>
        <end position="157"/>
    </location>
</feature>
<sequence>MIRQRCAIYTRKSTEEGLDQSFNSLDAQREACAAYILSQRHEGWSELPDRYDDGGYSGGSMERPGLVRLLEDVRAGRIDVIVVYKVDRLTRALSDFAKMVEVFDGAGVSFVSVTQAFNTTSSMGRLTLNVLLSFAQFEREVTAERIRDKVGASKRKGMWMGGAVPMGYDAIDKCLVANPREAEAVRVIFREYVRLGSVPELIRRLEDLGIVSKVRADRYGRVSGGTPYSRGALYHLLRNPIYIGKVRHGQALHAGQHAALIDDATWAAAKQSLDANGGGRIAMERKPAARWLDGVLFDQQGRSMKTDYASKKLGSSSARKRYWYYVSRTEHNATEPKPTRLPAQETETAVCCAVARLLQDKARLLDAIATGCAGTRTTVLKCAETLIESLQNASASERDQRLSSLVRRVDVLEEHLRITFDLDGTQERSSTSSEQPLVFDTPFRMNQNGRARPIVVRTGLGEAKPDADLIALVADARRWMKELTDGSATSIAAITEREGLRSGSVSRILPLAWLAPDIAAAILAGHQPAELSAKRLRDLPDLPLDWTTQRLVLGFPAR</sequence>
<dbReference type="CDD" id="cd03768">
    <property type="entry name" value="SR_ResInv"/>
    <property type="match status" value="1"/>
</dbReference>
<organism evidence="3 4">
    <name type="scientific">Seohaeicola zhoushanensis</name>
    <dbReference type="NCBI Taxonomy" id="1569283"/>
    <lineage>
        <taxon>Bacteria</taxon>
        <taxon>Pseudomonadati</taxon>
        <taxon>Pseudomonadota</taxon>
        <taxon>Alphaproteobacteria</taxon>
        <taxon>Rhodobacterales</taxon>
        <taxon>Roseobacteraceae</taxon>
        <taxon>Seohaeicola</taxon>
    </lineage>
</organism>
<proteinExistence type="predicted"/>
<dbReference type="InterPro" id="IPR038109">
    <property type="entry name" value="DNA_bind_recomb_sf"/>
</dbReference>
<dbReference type="SUPFAM" id="SSF53041">
    <property type="entry name" value="Resolvase-like"/>
    <property type="match status" value="1"/>
</dbReference>
<reference evidence="3" key="1">
    <citation type="journal article" date="2014" name="Int. J. Syst. Evol. Microbiol.">
        <title>Complete genome sequence of Corynebacterium casei LMG S-19264T (=DSM 44701T), isolated from a smear-ripened cheese.</title>
        <authorList>
            <consortium name="US DOE Joint Genome Institute (JGI-PGF)"/>
            <person name="Walter F."/>
            <person name="Albersmeier A."/>
            <person name="Kalinowski J."/>
            <person name="Ruckert C."/>
        </authorList>
    </citation>
    <scope>NUCLEOTIDE SEQUENCE</scope>
    <source>
        <strain evidence="3">KCTC 42650</strain>
    </source>
</reference>